<dbReference type="STRING" id="465721.ACG33_03480"/>
<sequence>MTELDDYSGPFKPDLQFSDLSKEALVRLIENYQRTFQGLCVVALQVLQEEQGKDEGQRQFNEIYRRVMTRFAVPLVRKALNIQNDDVISMFKYFQVAPDGCRGGGMYDFDFDVTNNDNVGYSGKFCQNANFYEKHGDTDGLNRLCAMGPGSLEHSAYEAICKAFNPDMKMEWPLLPPRADKNGPFCRWRFWIDREPQSSSAPSS</sequence>
<dbReference type="AlphaFoldDB" id="A0A127F9A5"/>
<dbReference type="OrthoDB" id="9793253at2"/>
<evidence type="ECO:0000313" key="2">
    <source>
        <dbReference type="Proteomes" id="UP000070250"/>
    </source>
</evidence>
<protein>
    <recommendedName>
        <fullName evidence="3">L-2-amino-thiazoline-4-carboxylic acid hydrolase</fullName>
    </recommendedName>
</protein>
<proteinExistence type="predicted"/>
<dbReference type="RefSeq" id="WP_066918717.1">
    <property type="nucleotide sequence ID" value="NZ_CP011971.1"/>
</dbReference>
<accession>A0A127F9A5</accession>
<evidence type="ECO:0008006" key="3">
    <source>
        <dbReference type="Google" id="ProtNLM"/>
    </source>
</evidence>
<keyword evidence="2" id="KW-1185">Reference proteome</keyword>
<reference evidence="1 2" key="1">
    <citation type="submission" date="2015-06" db="EMBL/GenBank/DDBJ databases">
        <title>A Comprehensive Approach to Explore the Metabolic and Phylogenetic Diversity of Bacterial Steroid Degradation in the Environment: Testosterone as an Example.</title>
        <authorList>
            <person name="Yang F.-C."/>
            <person name="Chen Y.-L."/>
            <person name="Yu C.-P."/>
            <person name="Tang S.-L."/>
            <person name="Wang P.-H."/>
            <person name="Ismail W."/>
            <person name="Wang C.-H."/>
            <person name="Yang C.-Y."/>
            <person name="Chiang Y.-R."/>
        </authorList>
    </citation>
    <scope>NUCLEOTIDE SEQUENCE [LARGE SCALE GENOMIC DNA]</scope>
    <source>
        <strain evidence="1 2">DSM 18526</strain>
    </source>
</reference>
<gene>
    <name evidence="1" type="ORF">ACG33_03480</name>
</gene>
<dbReference type="KEGG" id="sdf:ACG33_03480"/>
<evidence type="ECO:0000313" key="1">
    <source>
        <dbReference type="EMBL" id="AMN46180.1"/>
    </source>
</evidence>
<dbReference type="Proteomes" id="UP000070250">
    <property type="component" value="Chromosome"/>
</dbReference>
<organism evidence="1 2">
    <name type="scientific">Steroidobacter denitrificans</name>
    <dbReference type="NCBI Taxonomy" id="465721"/>
    <lineage>
        <taxon>Bacteria</taxon>
        <taxon>Pseudomonadati</taxon>
        <taxon>Pseudomonadota</taxon>
        <taxon>Gammaproteobacteria</taxon>
        <taxon>Steroidobacterales</taxon>
        <taxon>Steroidobacteraceae</taxon>
        <taxon>Steroidobacter</taxon>
    </lineage>
</organism>
<name>A0A127F9A5_STEDE</name>
<dbReference type="EMBL" id="CP011971">
    <property type="protein sequence ID" value="AMN46180.1"/>
    <property type="molecule type" value="Genomic_DNA"/>
</dbReference>